<evidence type="ECO:0000256" key="1">
    <source>
        <dbReference type="SAM" id="SignalP"/>
    </source>
</evidence>
<sequence>MLKFRQSVNLVIIMILMLAIMPAAALGATDEDTSTEALTAPPPVEFSVLSFDNSNVYLDSGTSDIKDNKNQTVSITINTTAKSSVASIGAIVFLQKYTGTEWIDIGAGSSVSGENKMYFSSDVSKSVTKGYYYRARTVHWVNNKGTYEQGESYSKNILVN</sequence>
<keyword evidence="1" id="KW-0732">Signal</keyword>
<gene>
    <name evidence="2" type="ORF">E0485_04785</name>
</gene>
<evidence type="ECO:0000313" key="3">
    <source>
        <dbReference type="Proteomes" id="UP000295418"/>
    </source>
</evidence>
<dbReference type="EMBL" id="SKFG01000002">
    <property type="protein sequence ID" value="TCZ80168.1"/>
    <property type="molecule type" value="Genomic_DNA"/>
</dbReference>
<organism evidence="2 3">
    <name type="scientific">Paenibacillus albiflavus</name>
    <dbReference type="NCBI Taxonomy" id="2545760"/>
    <lineage>
        <taxon>Bacteria</taxon>
        <taxon>Bacillati</taxon>
        <taxon>Bacillota</taxon>
        <taxon>Bacilli</taxon>
        <taxon>Bacillales</taxon>
        <taxon>Paenibacillaceae</taxon>
        <taxon>Paenibacillus</taxon>
    </lineage>
</organism>
<proteinExistence type="predicted"/>
<comment type="caution">
    <text evidence="2">The sequence shown here is derived from an EMBL/GenBank/DDBJ whole genome shotgun (WGS) entry which is preliminary data.</text>
</comment>
<dbReference type="AlphaFoldDB" id="A0A4R4EP65"/>
<feature type="chain" id="PRO_5038887016" evidence="1">
    <location>
        <begin position="26"/>
        <end position="160"/>
    </location>
</feature>
<reference evidence="2 3" key="1">
    <citation type="submission" date="2019-03" db="EMBL/GenBank/DDBJ databases">
        <authorList>
            <person name="Kim M.K.M."/>
        </authorList>
    </citation>
    <scope>NUCLEOTIDE SEQUENCE [LARGE SCALE GENOMIC DNA]</scope>
    <source>
        <strain evidence="2 3">18JY21-1</strain>
    </source>
</reference>
<keyword evidence="3" id="KW-1185">Reference proteome</keyword>
<feature type="signal peptide" evidence="1">
    <location>
        <begin position="1"/>
        <end position="25"/>
    </location>
</feature>
<dbReference type="OrthoDB" id="1808478at2"/>
<evidence type="ECO:0000313" key="2">
    <source>
        <dbReference type="EMBL" id="TCZ80168.1"/>
    </source>
</evidence>
<protein>
    <submittedName>
        <fullName evidence="2">Uncharacterized protein</fullName>
    </submittedName>
</protein>
<name>A0A4R4EP65_9BACL</name>
<dbReference type="RefSeq" id="WP_132416815.1">
    <property type="nucleotide sequence ID" value="NZ_SKFG01000002.1"/>
</dbReference>
<dbReference type="Proteomes" id="UP000295418">
    <property type="component" value="Unassembled WGS sequence"/>
</dbReference>
<accession>A0A4R4EP65</accession>